<sequence length="151" mass="17406">MNSEPSWPGIYANFRRFDQGIITWTPMIGKLCLPCRYPYIERWLTARFETAEGASLPRMRGTPQGGVVSPILMNLFIHYTFDSWMQRTWPQSPFVRYADDAVVHCRSLAQAQAVMQAIAERLAERGLTTHPEKSKIVYCKDGKRTGTYRSR</sequence>
<proteinExistence type="predicted"/>
<keyword evidence="1" id="KW-0548">Nucleotidyltransferase</keyword>
<reference evidence="1" key="1">
    <citation type="submission" date="2024-01" db="EMBL/GenBank/DDBJ databases">
        <title>The diversity of rhizobia nodulating Mimosa spp. in eleven states of Brazil covering several biomes is determined by host plant, location, and edaphic factors.</title>
        <authorList>
            <person name="Rouws L."/>
            <person name="Barauna A."/>
            <person name="Beukes C."/>
            <person name="De Faria S.M."/>
            <person name="Gross E."/>
            <person name="Dos Reis Junior F.B."/>
            <person name="Simon M."/>
            <person name="Maluk M."/>
            <person name="Odee D.W."/>
            <person name="Kenicer G."/>
            <person name="Young J.P.W."/>
            <person name="Reis V.M."/>
            <person name="Zilli J."/>
            <person name="James E.K."/>
        </authorList>
    </citation>
    <scope>NUCLEOTIDE SEQUENCE</scope>
    <source>
        <strain evidence="1">JPY452</strain>
    </source>
</reference>
<dbReference type="Proteomes" id="UP001392318">
    <property type="component" value="Unassembled WGS sequence"/>
</dbReference>
<keyword evidence="2" id="KW-1185">Reference proteome</keyword>
<keyword evidence="1" id="KW-0695">RNA-directed DNA polymerase</keyword>
<dbReference type="EMBL" id="JAYMRU010000114">
    <property type="protein sequence ID" value="MEM5406406.1"/>
    <property type="molecule type" value="Genomic_DNA"/>
</dbReference>
<keyword evidence="1" id="KW-0808">Transferase</keyword>
<organism evidence="1 2">
    <name type="scientific">Paraburkholderia unamae</name>
    <dbReference type="NCBI Taxonomy" id="219649"/>
    <lineage>
        <taxon>Bacteria</taxon>
        <taxon>Pseudomonadati</taxon>
        <taxon>Pseudomonadota</taxon>
        <taxon>Betaproteobacteria</taxon>
        <taxon>Burkholderiales</taxon>
        <taxon>Burkholderiaceae</taxon>
        <taxon>Paraburkholderia</taxon>
    </lineage>
</organism>
<name>A0ACC6RXB5_9BURK</name>
<evidence type="ECO:0000313" key="1">
    <source>
        <dbReference type="EMBL" id="MEM5406406.1"/>
    </source>
</evidence>
<comment type="caution">
    <text evidence="1">The sequence shown here is derived from an EMBL/GenBank/DDBJ whole genome shotgun (WGS) entry which is preliminary data.</text>
</comment>
<gene>
    <name evidence="1" type="ORF">VSR83_41705</name>
</gene>
<evidence type="ECO:0000313" key="2">
    <source>
        <dbReference type="Proteomes" id="UP001392318"/>
    </source>
</evidence>
<protein>
    <submittedName>
        <fullName evidence="1">Reverse transcriptase domain-containing protein</fullName>
    </submittedName>
</protein>
<accession>A0ACC6RXB5</accession>